<name>A0A0B4L9F8_9CAUD</name>
<keyword evidence="2" id="KW-1185">Reference proteome</keyword>
<dbReference type="KEGG" id="vg:23681074"/>
<dbReference type="Proteomes" id="UP000032000">
    <property type="component" value="Segment"/>
</dbReference>
<gene>
    <name evidence="1" type="ORF">STP4a_056</name>
</gene>
<dbReference type="GeneID" id="23681074"/>
<protein>
    <submittedName>
        <fullName evidence="1">Uncharacterized protein</fullName>
    </submittedName>
</protein>
<dbReference type="InterPro" id="IPR055624">
    <property type="entry name" value="DUF7200"/>
</dbReference>
<accession>A0A0B4L9F8</accession>
<proteinExistence type="predicted"/>
<evidence type="ECO:0000313" key="2">
    <source>
        <dbReference type="Proteomes" id="UP000032000"/>
    </source>
</evidence>
<dbReference type="Pfam" id="PF23830">
    <property type="entry name" value="DUF7200"/>
    <property type="match status" value="1"/>
</dbReference>
<organism evidence="1 2">
    <name type="scientific">Salmonella phage STP4-a</name>
    <dbReference type="NCBI Taxonomy" id="1445860"/>
    <lineage>
        <taxon>Viruses</taxon>
        <taxon>Duplodnaviria</taxon>
        <taxon>Heunggongvirae</taxon>
        <taxon>Uroviricota</taxon>
        <taxon>Caudoviricetes</taxon>
        <taxon>Pantevenvirales</taxon>
        <taxon>Straboviridae</taxon>
        <taxon>Tevenvirinae</taxon>
        <taxon>Gelderlandvirus</taxon>
        <taxon>Gelderlandvirus stp4a</taxon>
    </lineage>
</organism>
<sequence>MKRTELKLIIENFGIFSVDYMMGIKFETDAMPGVYWHSHASKLNQKDYTEMFNSFNDFWEDNDLYSYTAYFLLFDQFKEIGEQLFQMYCILRSSN</sequence>
<reference evidence="1" key="1">
    <citation type="submission" date="2015-06" db="EMBL/GenBank/DDBJ databases">
        <title>Genomic characterization of STP4-a, a novel T4 virulent phage infecting Salmonella.</title>
        <authorList>
            <person name="Li M."/>
            <person name="Wang J."/>
            <person name="Lin H."/>
            <person name="Han F."/>
        </authorList>
    </citation>
    <scope>NUCLEOTIDE SEQUENCE [LARGE SCALE GENOMIC DNA]</scope>
</reference>
<dbReference type="RefSeq" id="YP_009126264.1">
    <property type="nucleotide sequence ID" value="NC_026607.2"/>
</dbReference>
<evidence type="ECO:0000313" key="1">
    <source>
        <dbReference type="EMBL" id="AHJ86911.1"/>
    </source>
</evidence>
<dbReference type="EMBL" id="KJ000058">
    <property type="protein sequence ID" value="AHJ86911.1"/>
    <property type="molecule type" value="Genomic_DNA"/>
</dbReference>